<accession>A0A6M3Y082</accession>
<sequence length="60" mass="6748">MNHTPGPWYEDGLLFIGVDERGNGRGWFRLQDDGETYPEHEVDANQRLCSAAIAKARGET</sequence>
<reference evidence="1" key="1">
    <citation type="submission" date="2020-03" db="EMBL/GenBank/DDBJ databases">
        <title>The deep terrestrial virosphere.</title>
        <authorList>
            <person name="Holmfeldt K."/>
            <person name="Nilsson E."/>
            <person name="Simone D."/>
            <person name="Lopez-Fernandez M."/>
            <person name="Wu X."/>
            <person name="de Brujin I."/>
            <person name="Lundin D."/>
            <person name="Andersson A."/>
            <person name="Bertilsson S."/>
            <person name="Dopson M."/>
        </authorList>
    </citation>
    <scope>NUCLEOTIDE SEQUENCE</scope>
    <source>
        <strain evidence="1">TM448B04891</strain>
    </source>
</reference>
<organism evidence="1">
    <name type="scientific">viral metagenome</name>
    <dbReference type="NCBI Taxonomy" id="1070528"/>
    <lineage>
        <taxon>unclassified sequences</taxon>
        <taxon>metagenomes</taxon>
        <taxon>organismal metagenomes</taxon>
    </lineage>
</organism>
<dbReference type="AlphaFoldDB" id="A0A6M3Y082"/>
<dbReference type="EMBL" id="MT145109">
    <property type="protein sequence ID" value="QJI03675.1"/>
    <property type="molecule type" value="Genomic_DNA"/>
</dbReference>
<gene>
    <name evidence="1" type="ORF">TM448B04891_0005</name>
</gene>
<name>A0A6M3Y082_9ZZZZ</name>
<proteinExistence type="predicted"/>
<evidence type="ECO:0000313" key="1">
    <source>
        <dbReference type="EMBL" id="QJI03675.1"/>
    </source>
</evidence>
<protein>
    <submittedName>
        <fullName evidence="1">Uncharacterized protein</fullName>
    </submittedName>
</protein>